<dbReference type="AlphaFoldDB" id="A0AAX1FRV4"/>
<gene>
    <name evidence="1" type="ORF">EHC69_08580</name>
</gene>
<dbReference type="EMBL" id="CP034298">
    <property type="protein sequence ID" value="QHH09431.1"/>
    <property type="molecule type" value="Genomic_DNA"/>
</dbReference>
<protein>
    <submittedName>
        <fullName evidence="1">Uncharacterized protein</fullName>
    </submittedName>
</protein>
<dbReference type="Proteomes" id="UP000464718">
    <property type="component" value="Chromosome i"/>
</dbReference>
<sequence length="91" mass="10640">MKLSEFESKKLEAWICSDTWSRDHDNDMARFFEFINAYQKDHGYHIPDESILAETIASKASVSTDDELFIEIQKKVSLMYTILDFLKVTGR</sequence>
<reference evidence="1 2" key="1">
    <citation type="submission" date="2018-12" db="EMBL/GenBank/DDBJ databases">
        <title>Genomic insights into the evolutionary origins and pathogenicity of five Vibrio parahaemolyticus strains isolated from the shrimp with acute hepatopancreatic necrosis disease (AHPND).</title>
        <authorList>
            <person name="Yang Q."/>
            <person name="Dong X."/>
            <person name="Xie G."/>
            <person name="Fu S."/>
            <person name="Zou P."/>
            <person name="Sun J."/>
            <person name="Wang Y."/>
            <person name="Huang J."/>
        </authorList>
    </citation>
    <scope>NUCLEOTIDE SEQUENCE [LARGE SCALE GENOMIC DNA]</scope>
    <source>
        <strain evidence="1 2">20160303005-1</strain>
    </source>
</reference>
<accession>A0AAX1FRV4</accession>
<name>A0AAX1FRV4_VIBPH</name>
<dbReference type="RefSeq" id="WP_149192343.1">
    <property type="nucleotide sequence ID" value="NZ_CP034298.1"/>
</dbReference>
<organism evidence="1 2">
    <name type="scientific">Vibrio parahaemolyticus</name>
    <dbReference type="NCBI Taxonomy" id="670"/>
    <lineage>
        <taxon>Bacteria</taxon>
        <taxon>Pseudomonadati</taxon>
        <taxon>Pseudomonadota</taxon>
        <taxon>Gammaproteobacteria</taxon>
        <taxon>Vibrionales</taxon>
        <taxon>Vibrionaceae</taxon>
        <taxon>Vibrio</taxon>
    </lineage>
</organism>
<evidence type="ECO:0000313" key="1">
    <source>
        <dbReference type="EMBL" id="QHH09431.1"/>
    </source>
</evidence>
<evidence type="ECO:0000313" key="2">
    <source>
        <dbReference type="Proteomes" id="UP000464718"/>
    </source>
</evidence>
<proteinExistence type="predicted"/>